<dbReference type="RefSeq" id="WP_097077164.1">
    <property type="nucleotide sequence ID" value="NZ_OBMR01000014.1"/>
</dbReference>
<dbReference type="SUPFAM" id="SSF50249">
    <property type="entry name" value="Nucleic acid-binding proteins"/>
    <property type="match status" value="1"/>
</dbReference>
<dbReference type="CDD" id="cd04496">
    <property type="entry name" value="SSB_OBF"/>
    <property type="match status" value="1"/>
</dbReference>
<gene>
    <name evidence="3" type="ORF">SAMN02910411_0378</name>
</gene>
<dbReference type="AlphaFoldDB" id="A0A285T694"/>
<dbReference type="Proteomes" id="UP000219563">
    <property type="component" value="Unassembled WGS sequence"/>
</dbReference>
<reference evidence="3 4" key="1">
    <citation type="submission" date="2017-08" db="EMBL/GenBank/DDBJ databases">
        <authorList>
            <person name="de Groot N.N."/>
        </authorList>
    </citation>
    <scope>NUCLEOTIDE SEQUENCE [LARGE SCALE GENOMIC DNA]</scope>
    <source>
        <strain evidence="3 4">DSM 9787</strain>
    </source>
</reference>
<dbReference type="EMBL" id="OBMR01000014">
    <property type="protein sequence ID" value="SOC16365.1"/>
    <property type="molecule type" value="Genomic_DNA"/>
</dbReference>
<dbReference type="PROSITE" id="PS50935">
    <property type="entry name" value="SSB"/>
    <property type="match status" value="1"/>
</dbReference>
<name>A0A285T694_9FIRM</name>
<dbReference type="InterPro" id="IPR011344">
    <property type="entry name" value="ssDNA-bd"/>
</dbReference>
<dbReference type="GO" id="GO:0003697">
    <property type="term" value="F:single-stranded DNA binding"/>
    <property type="evidence" value="ECO:0007669"/>
    <property type="project" value="InterPro"/>
</dbReference>
<organism evidence="3 4">
    <name type="scientific">Pseudobutyrivibrio ruminis DSM 9787</name>
    <dbReference type="NCBI Taxonomy" id="1123011"/>
    <lineage>
        <taxon>Bacteria</taxon>
        <taxon>Bacillati</taxon>
        <taxon>Bacillota</taxon>
        <taxon>Clostridia</taxon>
        <taxon>Lachnospirales</taxon>
        <taxon>Lachnospiraceae</taxon>
        <taxon>Pseudobutyrivibrio</taxon>
    </lineage>
</organism>
<keyword evidence="1 2" id="KW-0238">DNA-binding</keyword>
<evidence type="ECO:0000256" key="2">
    <source>
        <dbReference type="PROSITE-ProRule" id="PRU00252"/>
    </source>
</evidence>
<evidence type="ECO:0000313" key="3">
    <source>
        <dbReference type="EMBL" id="SOC16365.1"/>
    </source>
</evidence>
<protein>
    <submittedName>
        <fullName evidence="3">Single-strand DNA-binding protein</fullName>
    </submittedName>
</protein>
<dbReference type="Gene3D" id="2.40.50.140">
    <property type="entry name" value="Nucleic acid-binding proteins"/>
    <property type="match status" value="1"/>
</dbReference>
<dbReference type="InterPro" id="IPR000424">
    <property type="entry name" value="Primosome_PriB/ssb"/>
</dbReference>
<accession>A0A285T694</accession>
<evidence type="ECO:0000313" key="4">
    <source>
        <dbReference type="Proteomes" id="UP000219563"/>
    </source>
</evidence>
<dbReference type="Pfam" id="PF00436">
    <property type="entry name" value="SSB"/>
    <property type="match status" value="1"/>
</dbReference>
<sequence length="101" mass="11541">MLNEFRFLGRLAGDPVIAEKYTRFPLAVKQDKRGDAEVETDFFNMTCFGNTKKVVDEYLSEGKGKLVLVSGGVRNNTYEKDGEKKYEISFIVDRIDFCEKA</sequence>
<dbReference type="InterPro" id="IPR012340">
    <property type="entry name" value="NA-bd_OB-fold"/>
</dbReference>
<dbReference type="PIRSF" id="PIRSF002070">
    <property type="entry name" value="SSB"/>
    <property type="match status" value="1"/>
</dbReference>
<proteinExistence type="predicted"/>
<evidence type="ECO:0000256" key="1">
    <source>
        <dbReference type="ARBA" id="ARBA00023125"/>
    </source>
</evidence>
<dbReference type="GO" id="GO:0006260">
    <property type="term" value="P:DNA replication"/>
    <property type="evidence" value="ECO:0007669"/>
    <property type="project" value="InterPro"/>
</dbReference>